<organism evidence="2 3">
    <name type="scientific">Pongo abelii</name>
    <name type="common">Sumatran orangutan</name>
    <name type="synonym">Pongo pygmaeus abelii</name>
    <dbReference type="NCBI Taxonomy" id="9601"/>
    <lineage>
        <taxon>Eukaryota</taxon>
        <taxon>Metazoa</taxon>
        <taxon>Chordata</taxon>
        <taxon>Craniata</taxon>
        <taxon>Vertebrata</taxon>
        <taxon>Euteleostomi</taxon>
        <taxon>Mammalia</taxon>
        <taxon>Eutheria</taxon>
        <taxon>Euarchontoglires</taxon>
        <taxon>Primates</taxon>
        <taxon>Haplorrhini</taxon>
        <taxon>Catarrhini</taxon>
        <taxon>Hominidae</taxon>
        <taxon>Pongo</taxon>
    </lineage>
</organism>
<feature type="region of interest" description="Disordered" evidence="1">
    <location>
        <begin position="34"/>
        <end position="109"/>
    </location>
</feature>
<protein>
    <submittedName>
        <fullName evidence="2">Uncharacterized protein</fullName>
    </submittedName>
</protein>
<proteinExistence type="predicted"/>
<reference evidence="2 3" key="1">
    <citation type="submission" date="2008-02" db="EMBL/GenBank/DDBJ databases">
        <title>A 6x draft sequence assembly of the Pongo pygmaeus abelii genome.</title>
        <authorList>
            <person name="Wilson R.K."/>
            <person name="Mardis E."/>
        </authorList>
    </citation>
    <scope>NUCLEOTIDE SEQUENCE [LARGE SCALE GENOMIC DNA]</scope>
</reference>
<evidence type="ECO:0000256" key="1">
    <source>
        <dbReference type="SAM" id="MobiDB-lite"/>
    </source>
</evidence>
<keyword evidence="3" id="KW-1185">Reference proteome</keyword>
<sequence>MILAERSYQKQSTIFQNKKKLLLGETGKEKLLQADPLWHGDQDEDAEDHCHPPRLSPLHLQVQPPREAPQEHVRKPVPLLQGHPDQRHHHSGRMLAPEQDGTLQSAQGH</sequence>
<reference evidence="2" key="2">
    <citation type="submission" date="2025-08" db="UniProtKB">
        <authorList>
            <consortium name="Ensembl"/>
        </authorList>
    </citation>
    <scope>IDENTIFICATION</scope>
</reference>
<name>A0A8I5YNF1_PONAB</name>
<evidence type="ECO:0000313" key="2">
    <source>
        <dbReference type="Ensembl" id="ENSPPYP00000028715.1"/>
    </source>
</evidence>
<dbReference type="AlphaFoldDB" id="A0A8I5YNF1"/>
<evidence type="ECO:0000313" key="3">
    <source>
        <dbReference type="Proteomes" id="UP000001595"/>
    </source>
</evidence>
<accession>A0A8I5YNF1</accession>
<dbReference type="GeneTree" id="ENSGT00930000151314"/>
<reference evidence="2" key="3">
    <citation type="submission" date="2025-09" db="UniProtKB">
        <authorList>
            <consortium name="Ensembl"/>
        </authorList>
    </citation>
    <scope>IDENTIFICATION</scope>
</reference>
<dbReference type="Proteomes" id="UP000001595">
    <property type="component" value="Chromosome X"/>
</dbReference>
<dbReference type="OMA" id="REHICTP"/>
<dbReference type="Ensembl" id="ENSPPYT00000058791.1">
    <property type="protein sequence ID" value="ENSPPYP00000028715.1"/>
    <property type="gene ID" value="ENSPPYG00000035758.1"/>
</dbReference>